<evidence type="ECO:0000256" key="1">
    <source>
        <dbReference type="SAM" id="MobiDB-lite"/>
    </source>
</evidence>
<name>A0ABQ9W3J5_SAGOE</name>
<proteinExistence type="predicted"/>
<organism evidence="2 3">
    <name type="scientific">Saguinus oedipus</name>
    <name type="common">Cotton-top tamarin</name>
    <name type="synonym">Oedipomidas oedipus</name>
    <dbReference type="NCBI Taxonomy" id="9490"/>
    <lineage>
        <taxon>Eukaryota</taxon>
        <taxon>Metazoa</taxon>
        <taxon>Chordata</taxon>
        <taxon>Craniata</taxon>
        <taxon>Vertebrata</taxon>
        <taxon>Euteleostomi</taxon>
        <taxon>Mammalia</taxon>
        <taxon>Eutheria</taxon>
        <taxon>Euarchontoglires</taxon>
        <taxon>Primates</taxon>
        <taxon>Haplorrhini</taxon>
        <taxon>Platyrrhini</taxon>
        <taxon>Cebidae</taxon>
        <taxon>Callitrichinae</taxon>
        <taxon>Saguinus</taxon>
    </lineage>
</organism>
<sequence length="179" mass="18769">MTPVSEVRTRKGPAHTTDIVAACADCSLQICHCACLPVTTGNDVNPGSSGARPGLPSTMLGSRAPEFARGLRAVALAWLPGWRGRSLALARAASAPHGGDLQPPARPGPRGRPFSMSAAAVVDSAPRPLQPYLRLMRLDKPIGISVSSLGVRSAELPAGQPQPWAWLTVTLGHYAKRAR</sequence>
<evidence type="ECO:0000313" key="2">
    <source>
        <dbReference type="EMBL" id="KAK2115950.1"/>
    </source>
</evidence>
<dbReference type="Proteomes" id="UP001266305">
    <property type="component" value="Unassembled WGS sequence"/>
</dbReference>
<comment type="caution">
    <text evidence="2">The sequence shown here is derived from an EMBL/GenBank/DDBJ whole genome shotgun (WGS) entry which is preliminary data.</text>
</comment>
<gene>
    <name evidence="2" type="ORF">P7K49_006576</name>
</gene>
<dbReference type="EMBL" id="JASSZA010000003">
    <property type="protein sequence ID" value="KAK2115950.1"/>
    <property type="molecule type" value="Genomic_DNA"/>
</dbReference>
<reference evidence="2 3" key="1">
    <citation type="submission" date="2023-05" db="EMBL/GenBank/DDBJ databases">
        <title>B98-5 Cell Line De Novo Hybrid Assembly: An Optical Mapping Approach.</title>
        <authorList>
            <person name="Kananen K."/>
            <person name="Auerbach J.A."/>
            <person name="Kautto E."/>
            <person name="Blachly J.S."/>
        </authorList>
    </citation>
    <scope>NUCLEOTIDE SEQUENCE [LARGE SCALE GENOMIC DNA]</scope>
    <source>
        <strain evidence="2">B95-8</strain>
        <tissue evidence="2">Cell line</tissue>
    </source>
</reference>
<accession>A0ABQ9W3J5</accession>
<evidence type="ECO:0000313" key="3">
    <source>
        <dbReference type="Proteomes" id="UP001266305"/>
    </source>
</evidence>
<protein>
    <submittedName>
        <fullName evidence="2">Uncharacterized protein</fullName>
    </submittedName>
</protein>
<keyword evidence="3" id="KW-1185">Reference proteome</keyword>
<feature type="region of interest" description="Disordered" evidence="1">
    <location>
        <begin position="94"/>
        <end position="115"/>
    </location>
</feature>